<dbReference type="Pfam" id="PF06155">
    <property type="entry name" value="GBBH-like_N"/>
    <property type="match status" value="1"/>
</dbReference>
<keyword evidence="1" id="KW-0479">Metal-binding</keyword>
<keyword evidence="2" id="KW-0408">Iron</keyword>
<feature type="domain" description="Gamma-butyrobetaine hydroxylase-like N-terminal" evidence="3">
    <location>
        <begin position="9"/>
        <end position="90"/>
    </location>
</feature>
<keyword evidence="5" id="KW-1185">Reference proteome</keyword>
<accession>A0A3M0A9R6</accession>
<dbReference type="Gene3D" id="3.30.2020.30">
    <property type="match status" value="1"/>
</dbReference>
<dbReference type="InterPro" id="IPR038492">
    <property type="entry name" value="GBBH-like_N_sf"/>
</dbReference>
<dbReference type="EMBL" id="REFJ01000003">
    <property type="protein sequence ID" value="RMA80249.1"/>
    <property type="molecule type" value="Genomic_DNA"/>
</dbReference>
<dbReference type="InterPro" id="IPR010376">
    <property type="entry name" value="GBBH-like_N"/>
</dbReference>
<evidence type="ECO:0000313" key="4">
    <source>
        <dbReference type="EMBL" id="RMA80249.1"/>
    </source>
</evidence>
<proteinExistence type="predicted"/>
<dbReference type="PANTHER" id="PTHR35303">
    <property type="entry name" value="OS02G0197800 PROTEIN"/>
    <property type="match status" value="1"/>
</dbReference>
<evidence type="ECO:0000256" key="1">
    <source>
        <dbReference type="ARBA" id="ARBA00022723"/>
    </source>
</evidence>
<dbReference type="RefSeq" id="WP_121876922.1">
    <property type="nucleotide sequence ID" value="NZ_REFJ01000003.1"/>
</dbReference>
<evidence type="ECO:0000256" key="2">
    <source>
        <dbReference type="ARBA" id="ARBA00023004"/>
    </source>
</evidence>
<reference evidence="4 5" key="1">
    <citation type="submission" date="2018-10" db="EMBL/GenBank/DDBJ databases">
        <title>Genomic Encyclopedia of Type Strains, Phase IV (KMG-IV): sequencing the most valuable type-strain genomes for metagenomic binning, comparative biology and taxonomic classification.</title>
        <authorList>
            <person name="Goeker M."/>
        </authorList>
    </citation>
    <scope>NUCLEOTIDE SEQUENCE [LARGE SCALE GENOMIC DNA]</scope>
    <source>
        <strain evidence="4 5">DSM 25080</strain>
    </source>
</reference>
<sequence length="125" mass="13960">MTAPQKVILHRRSKTLELAWPDASFTLSAEYLRVCSPSAEVRGHGGQNEVLQVGKRDVAISKIAPSGHYAVQISFDDGHDTGLYSWHYLRELAENFAERWAAYLQALKAANQSRDADTSIVKFIN</sequence>
<evidence type="ECO:0000313" key="5">
    <source>
        <dbReference type="Proteomes" id="UP000267187"/>
    </source>
</evidence>
<organism evidence="4 5">
    <name type="scientific">Umboniibacter marinipuniceus</name>
    <dbReference type="NCBI Taxonomy" id="569599"/>
    <lineage>
        <taxon>Bacteria</taxon>
        <taxon>Pseudomonadati</taxon>
        <taxon>Pseudomonadota</taxon>
        <taxon>Gammaproteobacteria</taxon>
        <taxon>Cellvibrionales</taxon>
        <taxon>Cellvibrionaceae</taxon>
        <taxon>Umboniibacter</taxon>
    </lineage>
</organism>
<evidence type="ECO:0000259" key="3">
    <source>
        <dbReference type="Pfam" id="PF06155"/>
    </source>
</evidence>
<protein>
    <submittedName>
        <fullName evidence="4">DUF971 family protein</fullName>
    </submittedName>
</protein>
<dbReference type="AlphaFoldDB" id="A0A3M0A9R6"/>
<dbReference type="PANTHER" id="PTHR35303:SF5">
    <property type="entry name" value="OS02G0197800 PROTEIN"/>
    <property type="match status" value="1"/>
</dbReference>
<name>A0A3M0A9R6_9GAMM</name>
<dbReference type="Proteomes" id="UP000267187">
    <property type="component" value="Unassembled WGS sequence"/>
</dbReference>
<dbReference type="GO" id="GO:0046872">
    <property type="term" value="F:metal ion binding"/>
    <property type="evidence" value="ECO:0007669"/>
    <property type="project" value="UniProtKB-KW"/>
</dbReference>
<comment type="caution">
    <text evidence="4">The sequence shown here is derived from an EMBL/GenBank/DDBJ whole genome shotgun (WGS) entry which is preliminary data.</text>
</comment>
<dbReference type="OrthoDB" id="9794178at2"/>
<gene>
    <name evidence="4" type="ORF">DFR27_1613</name>
</gene>